<reference evidence="1 2" key="1">
    <citation type="journal article" date="2015" name="Stand. Genomic Sci.">
        <title>Genomic Encyclopedia of Bacterial and Archaeal Type Strains, Phase III: the genomes of soil and plant-associated and newly described type strains.</title>
        <authorList>
            <person name="Whitman W.B."/>
            <person name="Woyke T."/>
            <person name="Klenk H.P."/>
            <person name="Zhou Y."/>
            <person name="Lilburn T.G."/>
            <person name="Beck B.J."/>
            <person name="De Vos P."/>
            <person name="Vandamme P."/>
            <person name="Eisen J.A."/>
            <person name="Garrity G."/>
            <person name="Hugenholtz P."/>
            <person name="Kyrpides N.C."/>
        </authorList>
    </citation>
    <scope>NUCLEOTIDE SEQUENCE [LARGE SCALE GENOMIC DNA]</scope>
    <source>
        <strain evidence="1 2">CGMCC 1.6858</strain>
    </source>
</reference>
<accession>A0A562QE88</accession>
<proteinExistence type="predicted"/>
<gene>
    <name evidence="1" type="ORF">IQ22_01930</name>
</gene>
<dbReference type="EMBL" id="VLKY01000005">
    <property type="protein sequence ID" value="TWI55019.1"/>
    <property type="molecule type" value="Genomic_DNA"/>
</dbReference>
<name>A0A562QE88_9PSED</name>
<comment type="caution">
    <text evidence="1">The sequence shown here is derived from an EMBL/GenBank/DDBJ whole genome shotgun (WGS) entry which is preliminary data.</text>
</comment>
<evidence type="ECO:0000313" key="1">
    <source>
        <dbReference type="EMBL" id="TWI55019.1"/>
    </source>
</evidence>
<dbReference type="RefSeq" id="WP_158635424.1">
    <property type="nucleotide sequence ID" value="NZ_VLKY01000005.1"/>
</dbReference>
<sequence length="118" mass="13270">MEQYLKTLDSSFVSNHPVVSALRPDGSLTLTFATDDKDVVAIRVISAADLKDSERLQTHIAEIEKQLLIMAGKLDRHTITRSNMVYLSNFRNEWTQSPLAPRKQKLPLQVPPEESGPI</sequence>
<keyword evidence="2" id="KW-1185">Reference proteome</keyword>
<evidence type="ECO:0000313" key="2">
    <source>
        <dbReference type="Proteomes" id="UP000316905"/>
    </source>
</evidence>
<dbReference type="InterPro" id="IPR021898">
    <property type="entry name" value="DUF3509"/>
</dbReference>
<protein>
    <submittedName>
        <fullName evidence="1">Uncharacterized protein DUF3509</fullName>
    </submittedName>
</protein>
<dbReference type="Proteomes" id="UP000316905">
    <property type="component" value="Unassembled WGS sequence"/>
</dbReference>
<dbReference type="Pfam" id="PF12021">
    <property type="entry name" value="DUF3509"/>
    <property type="match status" value="1"/>
</dbReference>
<organism evidence="1 2">
    <name type="scientific">Pseudomonas duriflava</name>
    <dbReference type="NCBI Taxonomy" id="459528"/>
    <lineage>
        <taxon>Bacteria</taxon>
        <taxon>Pseudomonadati</taxon>
        <taxon>Pseudomonadota</taxon>
        <taxon>Gammaproteobacteria</taxon>
        <taxon>Pseudomonadales</taxon>
        <taxon>Pseudomonadaceae</taxon>
        <taxon>Pseudomonas</taxon>
    </lineage>
</organism>
<dbReference type="AlphaFoldDB" id="A0A562QE88"/>
<dbReference type="OrthoDB" id="7030725at2"/>